<dbReference type="GO" id="GO:0009536">
    <property type="term" value="C:plastid"/>
    <property type="evidence" value="ECO:0007669"/>
    <property type="project" value="UniProtKB-SubCell"/>
</dbReference>
<proteinExistence type="inferred from homology"/>
<protein>
    <recommendedName>
        <fullName evidence="8">Elongation factor Ts, mitochondrial</fullName>
        <shortName evidence="8">EF-Ts</shortName>
        <shortName evidence="8">EF-TsMt</shortName>
    </recommendedName>
</protein>
<comment type="function">
    <text evidence="8 9">Associates with the EF-Tu.GDP complex and induces the exchange of GDP to GTP. It remains bound to the aminoacyl-tRNA.EF-Tu.GTP complex up to the GTP hydrolysis stage on the ribosome.</text>
</comment>
<dbReference type="InterPro" id="IPR005706">
    <property type="entry name" value="Ribosomal_uS2_bac/mit/plastid"/>
</dbReference>
<dbReference type="HAMAP" id="MF_00291_B">
    <property type="entry name" value="Ribosomal_uS2_B"/>
    <property type="match status" value="1"/>
</dbReference>
<dbReference type="PROSITE" id="PS00962">
    <property type="entry name" value="RIBOSOMAL_S2_1"/>
    <property type="match status" value="1"/>
</dbReference>
<dbReference type="CDD" id="cd01425">
    <property type="entry name" value="RPS2"/>
    <property type="match status" value="1"/>
</dbReference>
<evidence type="ECO:0000256" key="3">
    <source>
        <dbReference type="ARBA" id="ARBA00006242"/>
    </source>
</evidence>
<dbReference type="SUPFAM" id="SSF46934">
    <property type="entry name" value="UBA-like"/>
    <property type="match status" value="1"/>
</dbReference>
<evidence type="ECO:0000256" key="9">
    <source>
        <dbReference type="RuleBase" id="RU000642"/>
    </source>
</evidence>
<dbReference type="InterPro" id="IPR018130">
    <property type="entry name" value="Ribosomal_uS2_CS"/>
</dbReference>
<dbReference type="GO" id="GO:0003746">
    <property type="term" value="F:translation elongation factor activity"/>
    <property type="evidence" value="ECO:0007669"/>
    <property type="project" value="UniProtKB-UniRule"/>
</dbReference>
<dbReference type="InterPro" id="IPR014039">
    <property type="entry name" value="Transl_elong_EFTs/EF1B_dimer"/>
</dbReference>
<dbReference type="InterPro" id="IPR018101">
    <property type="entry name" value="Transl_elong_Ts_CS"/>
</dbReference>
<comment type="similarity">
    <text evidence="2 8 9">Belongs to the EF-Ts family.</text>
</comment>
<dbReference type="NCBIfam" id="TIGR01011">
    <property type="entry name" value="rpsB_bact"/>
    <property type="match status" value="1"/>
</dbReference>
<dbReference type="SUPFAM" id="SSF52313">
    <property type="entry name" value="Ribosomal protein S2"/>
    <property type="match status" value="1"/>
</dbReference>
<dbReference type="AlphaFoldDB" id="A0A699GE94"/>
<sequence length="551" mass="59016">MSVTMREMLEAGVHFGHQTRFWNPKMAPFIFGHRNKIHIINLEKTMGMYQEAMKHVKQVAASRGTILMVGTKRQARDIIAAEAARAGVPFVDQRWLGGMLTNFKTIKTSIKRLKDMEAQVEDGSVEKLSKKEALMFQREIVKLQKAIGGIKDMGGVPDAIFVVDVGYHKGAITEAAKLGIPVIGVVDTNHSPEGVKFVIPGNDDSSKAITLYARGVADAILEGRAAAGNEVVEMVKAAAGDEFVEEKNMAAITAAMVGELRAKTDAPMMECKKALTEAEGDLVRAEEILRVKLGGKASKASSRVTAEGVVASYIAGGVGALVEVNSETDFVAKNDDFLALAANAAKLVAENNPVDVAALLALPAGNGQTLDEVRAALIGKIGENMTIRRFQRFETTAKLASYLHGARIGVIVEFDGADEQVGKDVAMHIAAMKPVALSSDNVPAELIEKERSVAKLKADEDAAAAVAAGKPVQPADIVAKRLEGSVQKYLKEVSLLNQAFVKNDKQSIEQMLKEKATTVKSFTMYVVGEGIEKKVDDFAAEVAAQMASIQG</sequence>
<keyword evidence="7" id="KW-0687">Ribonucleoprotein</keyword>
<dbReference type="InterPro" id="IPR023591">
    <property type="entry name" value="Ribosomal_uS2_flav_dom_sf"/>
</dbReference>
<comment type="subcellular location">
    <subcellularLocation>
        <location evidence="8">Mitochondrion</location>
    </subcellularLocation>
    <subcellularLocation>
        <location evidence="1">Plastid</location>
    </subcellularLocation>
</comment>
<dbReference type="Gene3D" id="1.10.287.610">
    <property type="entry name" value="Helix hairpin bin"/>
    <property type="match status" value="1"/>
</dbReference>
<evidence type="ECO:0000256" key="5">
    <source>
        <dbReference type="ARBA" id="ARBA00022917"/>
    </source>
</evidence>
<evidence type="ECO:0000256" key="2">
    <source>
        <dbReference type="ARBA" id="ARBA00005532"/>
    </source>
</evidence>
<dbReference type="Gene3D" id="3.40.50.10490">
    <property type="entry name" value="Glucose-6-phosphate isomerase like protein, domain 1"/>
    <property type="match status" value="1"/>
</dbReference>
<dbReference type="SUPFAM" id="SSF54713">
    <property type="entry name" value="Elongation factor Ts (EF-Ts), dimerisation domain"/>
    <property type="match status" value="2"/>
</dbReference>
<dbReference type="HAMAP" id="MF_00050">
    <property type="entry name" value="EF_Ts"/>
    <property type="match status" value="1"/>
</dbReference>
<gene>
    <name evidence="8" type="primary">EFTS</name>
    <name evidence="11" type="ORF">Tci_000217</name>
</gene>
<dbReference type="PANTHER" id="PTHR11741:SF0">
    <property type="entry name" value="ELONGATION FACTOR TS, MITOCHONDRIAL"/>
    <property type="match status" value="1"/>
</dbReference>
<dbReference type="NCBIfam" id="TIGR00116">
    <property type="entry name" value="tsf"/>
    <property type="match status" value="1"/>
</dbReference>
<organism evidence="11">
    <name type="scientific">Tanacetum cinerariifolium</name>
    <name type="common">Dalmatian daisy</name>
    <name type="synonym">Chrysanthemum cinerariifolium</name>
    <dbReference type="NCBI Taxonomy" id="118510"/>
    <lineage>
        <taxon>Eukaryota</taxon>
        <taxon>Viridiplantae</taxon>
        <taxon>Streptophyta</taxon>
        <taxon>Embryophyta</taxon>
        <taxon>Tracheophyta</taxon>
        <taxon>Spermatophyta</taxon>
        <taxon>Magnoliopsida</taxon>
        <taxon>eudicotyledons</taxon>
        <taxon>Gunneridae</taxon>
        <taxon>Pentapetalae</taxon>
        <taxon>asterids</taxon>
        <taxon>campanulids</taxon>
        <taxon>Asterales</taxon>
        <taxon>Asteraceae</taxon>
        <taxon>Asteroideae</taxon>
        <taxon>Anthemideae</taxon>
        <taxon>Anthemidinae</taxon>
        <taxon>Tanacetum</taxon>
    </lineage>
</organism>
<accession>A0A699GE94</accession>
<dbReference type="InterPro" id="IPR009060">
    <property type="entry name" value="UBA-like_sf"/>
</dbReference>
<keyword evidence="6 11" id="KW-0689">Ribosomal protein</keyword>
<keyword evidence="8" id="KW-0496">Mitochondrion</keyword>
<dbReference type="Gene3D" id="1.10.286.20">
    <property type="match status" value="1"/>
</dbReference>
<evidence type="ECO:0000256" key="6">
    <source>
        <dbReference type="ARBA" id="ARBA00022980"/>
    </source>
</evidence>
<dbReference type="InterPro" id="IPR036402">
    <property type="entry name" value="EF-Ts_dimer_sf"/>
</dbReference>
<dbReference type="PANTHER" id="PTHR11741">
    <property type="entry name" value="ELONGATION FACTOR TS"/>
    <property type="match status" value="1"/>
</dbReference>
<dbReference type="Gene3D" id="3.30.479.20">
    <property type="entry name" value="Elongation factor Ts, dimerisation domain"/>
    <property type="match status" value="2"/>
</dbReference>
<dbReference type="GO" id="GO:0015935">
    <property type="term" value="C:small ribosomal subunit"/>
    <property type="evidence" value="ECO:0007669"/>
    <property type="project" value="InterPro"/>
</dbReference>
<dbReference type="Gene3D" id="1.10.8.10">
    <property type="entry name" value="DNA helicase RuvA subunit, C-terminal domain"/>
    <property type="match status" value="1"/>
</dbReference>
<evidence type="ECO:0000256" key="7">
    <source>
        <dbReference type="ARBA" id="ARBA00023274"/>
    </source>
</evidence>
<dbReference type="GO" id="GO:0005739">
    <property type="term" value="C:mitochondrion"/>
    <property type="evidence" value="ECO:0007669"/>
    <property type="project" value="UniProtKB-SubCell"/>
</dbReference>
<dbReference type="FunFam" id="1.10.287.610:FF:000001">
    <property type="entry name" value="30S ribosomal protein S2"/>
    <property type="match status" value="1"/>
</dbReference>
<evidence type="ECO:0000256" key="1">
    <source>
        <dbReference type="ARBA" id="ARBA00004474"/>
    </source>
</evidence>
<comment type="similarity">
    <text evidence="3">Belongs to the universal ribosomal protein uS2 family.</text>
</comment>
<name>A0A699GE94_TANCI</name>
<evidence type="ECO:0000313" key="11">
    <source>
        <dbReference type="EMBL" id="GEU28239.1"/>
    </source>
</evidence>
<evidence type="ECO:0000259" key="10">
    <source>
        <dbReference type="Pfam" id="PF00889"/>
    </source>
</evidence>
<evidence type="ECO:0000256" key="4">
    <source>
        <dbReference type="ARBA" id="ARBA00022768"/>
    </source>
</evidence>
<dbReference type="Pfam" id="PF00318">
    <property type="entry name" value="Ribosomal_S2"/>
    <property type="match status" value="1"/>
</dbReference>
<feature type="domain" description="Translation elongation factor EFTs/EF1B dimerisation" evidence="10">
    <location>
        <begin position="319"/>
        <end position="529"/>
    </location>
</feature>
<dbReference type="FunFam" id="1.10.8.10:FF:000001">
    <property type="entry name" value="Elongation factor Ts"/>
    <property type="match status" value="1"/>
</dbReference>
<evidence type="ECO:0000256" key="8">
    <source>
        <dbReference type="HAMAP-Rule" id="MF_03135"/>
    </source>
</evidence>
<keyword evidence="5 8" id="KW-0648">Protein biosynthesis</keyword>
<dbReference type="Pfam" id="PF00889">
    <property type="entry name" value="EF_TS"/>
    <property type="match status" value="1"/>
</dbReference>
<dbReference type="PRINTS" id="PR00395">
    <property type="entry name" value="RIBOSOMALS2"/>
</dbReference>
<dbReference type="InterPro" id="IPR001865">
    <property type="entry name" value="Ribosomal_uS2"/>
</dbReference>
<keyword evidence="4 8" id="KW-0251">Elongation factor</keyword>
<reference evidence="11" key="1">
    <citation type="journal article" date="2019" name="Sci. Rep.">
        <title>Draft genome of Tanacetum cinerariifolium, the natural source of mosquito coil.</title>
        <authorList>
            <person name="Yamashiro T."/>
            <person name="Shiraishi A."/>
            <person name="Satake H."/>
            <person name="Nakayama K."/>
        </authorList>
    </citation>
    <scope>NUCLEOTIDE SEQUENCE</scope>
</reference>
<dbReference type="EMBL" id="BKCJ010000003">
    <property type="protein sequence ID" value="GEU28239.1"/>
    <property type="molecule type" value="Genomic_DNA"/>
</dbReference>
<dbReference type="InterPro" id="IPR001816">
    <property type="entry name" value="Transl_elong_EFTs/EF1B"/>
</dbReference>
<dbReference type="PROSITE" id="PS01127">
    <property type="entry name" value="EF_TS_2"/>
    <property type="match status" value="1"/>
</dbReference>
<comment type="caution">
    <text evidence="11">The sequence shown here is derived from an EMBL/GenBank/DDBJ whole genome shotgun (WGS) entry which is preliminary data.</text>
</comment>
<dbReference type="CDD" id="cd14275">
    <property type="entry name" value="UBA_EF-Ts"/>
    <property type="match status" value="1"/>
</dbReference>
<dbReference type="GO" id="GO:0003735">
    <property type="term" value="F:structural constituent of ribosome"/>
    <property type="evidence" value="ECO:0007669"/>
    <property type="project" value="InterPro"/>
</dbReference>